<dbReference type="PANTHER" id="PTHR43265:SF1">
    <property type="entry name" value="ESTERASE ESTD"/>
    <property type="match status" value="1"/>
</dbReference>
<evidence type="ECO:0000259" key="1">
    <source>
        <dbReference type="Pfam" id="PF12146"/>
    </source>
</evidence>
<accession>A0A1M6GW48</accession>
<dbReference type="GeneID" id="92712813"/>
<dbReference type="InterPro" id="IPR053145">
    <property type="entry name" value="AB_hydrolase_Est10"/>
</dbReference>
<evidence type="ECO:0000313" key="2">
    <source>
        <dbReference type="EMBL" id="SHJ14152.1"/>
    </source>
</evidence>
<dbReference type="AlphaFoldDB" id="A0A1M6GW48"/>
<dbReference type="EMBL" id="FQZN01000016">
    <property type="protein sequence ID" value="SHJ14152.1"/>
    <property type="molecule type" value="Genomic_DNA"/>
</dbReference>
<proteinExistence type="predicted"/>
<organism evidence="2 3">
    <name type="scientific">Bacteroides stercorirosoris</name>
    <dbReference type="NCBI Taxonomy" id="871324"/>
    <lineage>
        <taxon>Bacteria</taxon>
        <taxon>Pseudomonadati</taxon>
        <taxon>Bacteroidota</taxon>
        <taxon>Bacteroidia</taxon>
        <taxon>Bacteroidales</taxon>
        <taxon>Bacteroidaceae</taxon>
        <taxon>Bacteroides</taxon>
    </lineage>
</organism>
<dbReference type="SUPFAM" id="SSF53474">
    <property type="entry name" value="alpha/beta-Hydrolases"/>
    <property type="match status" value="1"/>
</dbReference>
<dbReference type="Gene3D" id="3.40.50.1820">
    <property type="entry name" value="alpha/beta hydrolase"/>
    <property type="match status" value="1"/>
</dbReference>
<dbReference type="eggNOG" id="COG1073">
    <property type="taxonomic scope" value="Bacteria"/>
</dbReference>
<dbReference type="GO" id="GO:0052689">
    <property type="term" value="F:carboxylic ester hydrolase activity"/>
    <property type="evidence" value="ECO:0007669"/>
    <property type="project" value="TreeGrafter"/>
</dbReference>
<evidence type="ECO:0000313" key="3">
    <source>
        <dbReference type="Proteomes" id="UP000184192"/>
    </source>
</evidence>
<dbReference type="PANTHER" id="PTHR43265">
    <property type="entry name" value="ESTERASE ESTD"/>
    <property type="match status" value="1"/>
</dbReference>
<feature type="domain" description="Serine aminopeptidase S33" evidence="1">
    <location>
        <begin position="188"/>
        <end position="424"/>
    </location>
</feature>
<protein>
    <recommendedName>
        <fullName evidence="1">Serine aminopeptidase S33 domain-containing protein</fullName>
    </recommendedName>
</protein>
<reference evidence="3" key="1">
    <citation type="submission" date="2016-11" db="EMBL/GenBank/DDBJ databases">
        <authorList>
            <person name="Varghese N."/>
            <person name="Submissions S."/>
        </authorList>
    </citation>
    <scope>NUCLEOTIDE SEQUENCE [LARGE SCALE GENOMIC DNA]</scope>
    <source>
        <strain evidence="3">DSM 26884</strain>
    </source>
</reference>
<dbReference type="InterPro" id="IPR029058">
    <property type="entry name" value="AB_hydrolase_fold"/>
</dbReference>
<sequence>MKKQFALLLMGILVPVCIYSQDISGAWNGKLSLPTSSLTICFNLQKTEQGYTSTCDSPDQGVKGIPTESTLFKDSVLTIQIPNIHASYKGKLGADNKIYGNFTQGIPLKLDLEKGESAKMNRPQEPQPPFPYKVEDITIENPQAGITLAGTLTLPEQGSKFPAVVLVTGSGPQNRDEEIMGHKPFLVIADYLTRNGIAVLRCDDRGVGESKGVYASATNEDFASDAEAAFQYLKSRKEINSKQIGIIGHSAGGTIAFMLAARNKEVAFIVSLAGATIQGDSLILKQSEMISKSSGMPDAAWELTKPVLRTRYALLTQDKSTEEIRKELYANVAQTLSPGQLQDPNVMKQAEAQMNSMLSPWYLHFMRYDPTSDLKKTKCPVLALNGEKDLQVDADMNLGAVEQWVKSNGNKQVTTKEYPGLNHLFQACKTCTISEYGQLEETISPEVLKDMSDWILKLKKK</sequence>
<dbReference type="Pfam" id="PF12146">
    <property type="entry name" value="Hydrolase_4"/>
    <property type="match status" value="1"/>
</dbReference>
<keyword evidence="3" id="KW-1185">Reference proteome</keyword>
<dbReference type="RefSeq" id="WP_073313943.1">
    <property type="nucleotide sequence ID" value="NZ_FQZN01000016.1"/>
</dbReference>
<dbReference type="InterPro" id="IPR022742">
    <property type="entry name" value="Hydrolase_4"/>
</dbReference>
<gene>
    <name evidence="2" type="ORF">SAMN05444350_11694</name>
</gene>
<name>A0A1M6GW48_9BACE</name>
<dbReference type="Proteomes" id="UP000184192">
    <property type="component" value="Unassembled WGS sequence"/>
</dbReference>